<protein>
    <submittedName>
        <fullName evidence="1">Uncharacterized protein</fullName>
    </submittedName>
</protein>
<reference evidence="1" key="1">
    <citation type="submission" date="2021-01" db="EMBL/GenBank/DDBJ databases">
        <authorList>
            <person name="Corre E."/>
            <person name="Pelletier E."/>
            <person name="Niang G."/>
            <person name="Scheremetjew M."/>
            <person name="Finn R."/>
            <person name="Kale V."/>
            <person name="Holt S."/>
            <person name="Cochrane G."/>
            <person name="Meng A."/>
            <person name="Brown T."/>
            <person name="Cohen L."/>
        </authorList>
    </citation>
    <scope>NUCLEOTIDE SEQUENCE</scope>
    <source>
        <strain evidence="1">SAG 11-49</strain>
    </source>
</reference>
<proteinExistence type="predicted"/>
<evidence type="ECO:0000313" key="1">
    <source>
        <dbReference type="EMBL" id="CAD8688119.1"/>
    </source>
</evidence>
<dbReference type="AlphaFoldDB" id="A0A7S0RUN1"/>
<accession>A0A7S0RUN1</accession>
<gene>
    <name evidence="1" type="ORF">CLEI1391_LOCUS13803</name>
</gene>
<name>A0A7S0RUN1_9CHLO</name>
<organism evidence="1">
    <name type="scientific">Chlamydomonas leiostraca</name>
    <dbReference type="NCBI Taxonomy" id="1034604"/>
    <lineage>
        <taxon>Eukaryota</taxon>
        <taxon>Viridiplantae</taxon>
        <taxon>Chlorophyta</taxon>
        <taxon>core chlorophytes</taxon>
        <taxon>Chlorophyceae</taxon>
        <taxon>CS clade</taxon>
        <taxon>Chlamydomonadales</taxon>
        <taxon>Chlamydomonadaceae</taxon>
        <taxon>Chlamydomonas</taxon>
    </lineage>
</organism>
<sequence>MKLLMPNLAAGSLTYTAKYKEVYVIPWGTKRISSMATLEKRAYEAALDDLWEKVGQVVQVTKKGIGFSIKSSMAIVACVNYNTMDAGVTRRLTYFPDGDFWVDERRSGYLELDQNVEFPVKNRDSKEGGGKQKLLIIPRHTHSMQAFVHAVEQWTSLGIMPEVSSVMVPVNPEDPNSAMGLPVVVKDVTVHIYDQIISQVDGSMVFTHSVKSVPLNAVYAARDGAYVWAGVHPMPPVKVPAIKIEDP</sequence>
<dbReference type="EMBL" id="HBFB01024576">
    <property type="protein sequence ID" value="CAD8688119.1"/>
    <property type="molecule type" value="Transcribed_RNA"/>
</dbReference>